<evidence type="ECO:0000313" key="2">
    <source>
        <dbReference type="EMBL" id="GIJ52142.1"/>
    </source>
</evidence>
<feature type="transmembrane region" description="Helical" evidence="1">
    <location>
        <begin position="116"/>
        <end position="133"/>
    </location>
</feature>
<dbReference type="RefSeq" id="WP_203905537.1">
    <property type="nucleotide sequence ID" value="NZ_BOPF01000065.1"/>
</dbReference>
<comment type="caution">
    <text evidence="2">The sequence shown here is derived from an EMBL/GenBank/DDBJ whole genome shotgun (WGS) entry which is preliminary data.</text>
</comment>
<reference evidence="2" key="1">
    <citation type="submission" date="2021-01" db="EMBL/GenBank/DDBJ databases">
        <title>Whole genome shotgun sequence of Virgisporangium aliadipatigenens NBRC 105644.</title>
        <authorList>
            <person name="Komaki H."/>
            <person name="Tamura T."/>
        </authorList>
    </citation>
    <scope>NUCLEOTIDE SEQUENCE</scope>
    <source>
        <strain evidence="2">NBRC 105644</strain>
    </source>
</reference>
<accession>A0A8J3YWT6</accession>
<feature type="transmembrane region" description="Helical" evidence="1">
    <location>
        <begin position="89"/>
        <end position="109"/>
    </location>
</feature>
<gene>
    <name evidence="2" type="ORF">Val02_90280</name>
</gene>
<dbReference type="Proteomes" id="UP000619260">
    <property type="component" value="Unassembled WGS sequence"/>
</dbReference>
<organism evidence="2 3">
    <name type="scientific">Virgisporangium aliadipatigenens</name>
    <dbReference type="NCBI Taxonomy" id="741659"/>
    <lineage>
        <taxon>Bacteria</taxon>
        <taxon>Bacillati</taxon>
        <taxon>Actinomycetota</taxon>
        <taxon>Actinomycetes</taxon>
        <taxon>Micromonosporales</taxon>
        <taxon>Micromonosporaceae</taxon>
        <taxon>Virgisporangium</taxon>
    </lineage>
</organism>
<keyword evidence="1" id="KW-0812">Transmembrane</keyword>
<sequence>MATEVRLPSARIRRAPVRRPGKPRKYTKAWFKREMWKRFRLPGIDDPAPEQRRLAAVCVWAATLGFGGAILVLRLLFSLFYATDGWYEPTVFLIGVVGVFSTVGAFASIHRERLPWMLLIVGTMCLVSGYWISSVG</sequence>
<keyword evidence="1" id="KW-1133">Transmembrane helix</keyword>
<protein>
    <submittedName>
        <fullName evidence="2">Uncharacterized protein</fullName>
    </submittedName>
</protein>
<dbReference type="EMBL" id="BOPF01000065">
    <property type="protein sequence ID" value="GIJ52142.1"/>
    <property type="molecule type" value="Genomic_DNA"/>
</dbReference>
<evidence type="ECO:0000313" key="3">
    <source>
        <dbReference type="Proteomes" id="UP000619260"/>
    </source>
</evidence>
<keyword evidence="3" id="KW-1185">Reference proteome</keyword>
<keyword evidence="1" id="KW-0472">Membrane</keyword>
<evidence type="ECO:0000256" key="1">
    <source>
        <dbReference type="SAM" id="Phobius"/>
    </source>
</evidence>
<feature type="transmembrane region" description="Helical" evidence="1">
    <location>
        <begin position="54"/>
        <end position="77"/>
    </location>
</feature>
<dbReference type="AlphaFoldDB" id="A0A8J3YWT6"/>
<name>A0A8J3YWT6_9ACTN</name>
<proteinExistence type="predicted"/>